<organism evidence="1 2">
    <name type="scientific">Uliginosibacterium silvisoli</name>
    <dbReference type="NCBI Taxonomy" id="3114758"/>
    <lineage>
        <taxon>Bacteria</taxon>
        <taxon>Pseudomonadati</taxon>
        <taxon>Pseudomonadota</taxon>
        <taxon>Betaproteobacteria</taxon>
        <taxon>Rhodocyclales</taxon>
        <taxon>Zoogloeaceae</taxon>
        <taxon>Uliginosibacterium</taxon>
    </lineage>
</organism>
<evidence type="ECO:0000313" key="1">
    <source>
        <dbReference type="EMBL" id="MEC5386451.1"/>
    </source>
</evidence>
<protein>
    <submittedName>
        <fullName evidence="1">Uncharacterized protein</fullName>
    </submittedName>
</protein>
<comment type="caution">
    <text evidence="1">The sequence shown here is derived from an EMBL/GenBank/DDBJ whole genome shotgun (WGS) entry which is preliminary data.</text>
</comment>
<dbReference type="Proteomes" id="UP001331561">
    <property type="component" value="Unassembled WGS sequence"/>
</dbReference>
<dbReference type="RefSeq" id="WP_327599417.1">
    <property type="nucleotide sequence ID" value="NZ_JAYXHS010000002.1"/>
</dbReference>
<evidence type="ECO:0000313" key="2">
    <source>
        <dbReference type="Proteomes" id="UP001331561"/>
    </source>
</evidence>
<accession>A0ABU6K4I0</accession>
<reference evidence="1 2" key="1">
    <citation type="submission" date="2024-01" db="EMBL/GenBank/DDBJ databases">
        <title>Uliginosibacterium soil sp. nov.</title>
        <authorList>
            <person name="Lv Y."/>
        </authorList>
    </citation>
    <scope>NUCLEOTIDE SEQUENCE [LARGE SCALE GENOMIC DNA]</scope>
    <source>
        <strain evidence="1 2">H3</strain>
    </source>
</reference>
<gene>
    <name evidence="1" type="ORF">VVD49_12005</name>
</gene>
<name>A0ABU6K4I0_9RHOO</name>
<keyword evidence="2" id="KW-1185">Reference proteome</keyword>
<sequence>MTMQAAQQVAQGAGFIIEATSHCRNGKLPRWTFLIQGINGNTRHGMIGTNEQGRGLYFYASPLGQSAARQQLIAADDLFLPDTLSRHQANDEIMKLLNRLDWESPQYALQAKAPRAQLYAVR</sequence>
<dbReference type="EMBL" id="JAYXHS010000002">
    <property type="protein sequence ID" value="MEC5386451.1"/>
    <property type="molecule type" value="Genomic_DNA"/>
</dbReference>
<proteinExistence type="predicted"/>